<dbReference type="InterPro" id="IPR021320">
    <property type="entry name" value="DUF2905"/>
</dbReference>
<feature type="transmembrane region" description="Helical" evidence="1">
    <location>
        <begin position="42"/>
        <end position="63"/>
    </location>
</feature>
<dbReference type="PANTHER" id="PTHR36443">
    <property type="entry name" value="BSR5223 PROTEIN"/>
    <property type="match status" value="1"/>
</dbReference>
<evidence type="ECO:0008006" key="4">
    <source>
        <dbReference type="Google" id="ProtNLM"/>
    </source>
</evidence>
<keyword evidence="1" id="KW-0472">Membrane</keyword>
<sequence length="67" mass="7587">MGNTLIVLGIGLILAGIAYKFGLLDWFGNLPGDIRYKSEHSFIFVPITSMLLISILLSLLFWLKERF</sequence>
<dbReference type="EMBL" id="LNKT01000056">
    <property type="protein sequence ID" value="KYJ85968.1"/>
    <property type="molecule type" value="Genomic_DNA"/>
</dbReference>
<keyword evidence="1" id="KW-0812">Transmembrane</keyword>
<reference evidence="2 3" key="1">
    <citation type="submission" date="2015-11" db="EMBL/GenBank/DDBJ databases">
        <title>Draft genome of Sulfurovum riftiae 1812E, a member of the Epsilonproteobacteria isolated from the tube of the deep-sea hydrothermal vent tubewom Riftia pachyptila.</title>
        <authorList>
            <person name="Vetriani C."/>
            <person name="Giovannelli D."/>
        </authorList>
    </citation>
    <scope>NUCLEOTIDE SEQUENCE [LARGE SCALE GENOMIC DNA]</scope>
    <source>
        <strain evidence="2 3">1812E</strain>
    </source>
</reference>
<evidence type="ECO:0000313" key="2">
    <source>
        <dbReference type="EMBL" id="KYJ85968.1"/>
    </source>
</evidence>
<dbReference type="Pfam" id="PF11146">
    <property type="entry name" value="DUF2905"/>
    <property type="match status" value="1"/>
</dbReference>
<keyword evidence="1" id="KW-1133">Transmembrane helix</keyword>
<evidence type="ECO:0000256" key="1">
    <source>
        <dbReference type="SAM" id="Phobius"/>
    </source>
</evidence>
<dbReference type="PANTHER" id="PTHR36443:SF1">
    <property type="entry name" value="BSR5223 PROTEIN"/>
    <property type="match status" value="1"/>
</dbReference>
<proteinExistence type="predicted"/>
<protein>
    <recommendedName>
        <fullName evidence="4">DUF2905 domain-containing protein</fullName>
    </recommendedName>
</protein>
<dbReference type="Proteomes" id="UP000075359">
    <property type="component" value="Unassembled WGS sequence"/>
</dbReference>
<dbReference type="OrthoDB" id="9811610at2"/>
<dbReference type="RefSeq" id="WP_067331975.1">
    <property type="nucleotide sequence ID" value="NZ_LNKT01000056.1"/>
</dbReference>
<organism evidence="2 3">
    <name type="scientific">Sulfurovum riftiae</name>
    <dbReference type="NCBI Taxonomy" id="1630136"/>
    <lineage>
        <taxon>Bacteria</taxon>
        <taxon>Pseudomonadati</taxon>
        <taxon>Campylobacterota</taxon>
        <taxon>Epsilonproteobacteria</taxon>
        <taxon>Campylobacterales</taxon>
        <taxon>Sulfurovaceae</taxon>
        <taxon>Sulfurovum</taxon>
    </lineage>
</organism>
<keyword evidence="3" id="KW-1185">Reference proteome</keyword>
<gene>
    <name evidence="2" type="ORF">AS592_05120</name>
</gene>
<name>A0A151CEK5_9BACT</name>
<accession>A0A151CEK5</accession>
<evidence type="ECO:0000313" key="3">
    <source>
        <dbReference type="Proteomes" id="UP000075359"/>
    </source>
</evidence>
<dbReference type="AlphaFoldDB" id="A0A151CEK5"/>
<comment type="caution">
    <text evidence="2">The sequence shown here is derived from an EMBL/GenBank/DDBJ whole genome shotgun (WGS) entry which is preliminary data.</text>
</comment>
<dbReference type="STRING" id="1630136.AS592_05120"/>